<keyword evidence="2" id="KW-1133">Transmembrane helix</keyword>
<organism evidence="3 4">
    <name type="scientific">Oxytricha trifallax</name>
    <dbReference type="NCBI Taxonomy" id="1172189"/>
    <lineage>
        <taxon>Eukaryota</taxon>
        <taxon>Sar</taxon>
        <taxon>Alveolata</taxon>
        <taxon>Ciliophora</taxon>
        <taxon>Intramacronucleata</taxon>
        <taxon>Spirotrichea</taxon>
        <taxon>Stichotrichia</taxon>
        <taxon>Sporadotrichida</taxon>
        <taxon>Oxytrichidae</taxon>
        <taxon>Oxytrichinae</taxon>
        <taxon>Oxytricha</taxon>
    </lineage>
</organism>
<keyword evidence="2" id="KW-0472">Membrane</keyword>
<feature type="compositionally biased region" description="Basic and acidic residues" evidence="1">
    <location>
        <begin position="68"/>
        <end position="99"/>
    </location>
</feature>
<proteinExistence type="predicted"/>
<protein>
    <submittedName>
        <fullName evidence="3">Uncharacterized protein</fullName>
    </submittedName>
</protein>
<evidence type="ECO:0000313" key="4">
    <source>
        <dbReference type="Proteomes" id="UP000053232"/>
    </source>
</evidence>
<dbReference type="Proteomes" id="UP000053232">
    <property type="component" value="Unassembled WGS sequence"/>
</dbReference>
<dbReference type="AlphaFoldDB" id="A0A073HYM3"/>
<evidence type="ECO:0000313" key="3">
    <source>
        <dbReference type="EMBL" id="KEJ83098.1"/>
    </source>
</evidence>
<feature type="region of interest" description="Disordered" evidence="1">
    <location>
        <begin position="68"/>
        <end position="103"/>
    </location>
</feature>
<evidence type="ECO:0000256" key="1">
    <source>
        <dbReference type="SAM" id="MobiDB-lite"/>
    </source>
</evidence>
<keyword evidence="4" id="KW-1185">Reference proteome</keyword>
<gene>
    <name evidence="3" type="ORF">OXYTRIMIC_020</name>
</gene>
<dbReference type="EMBL" id="ARYC01000462">
    <property type="protein sequence ID" value="KEJ83098.1"/>
    <property type="molecule type" value="Genomic_DNA"/>
</dbReference>
<sequence>MGRLVMREDGITQIKQEFQEVEGKFSEMVEVFKEVEGYLFNGTSKRELEQIGASKEIFEQETNGFSKAIEEEKQIHGNDKKENEKEQEQMRGKPDDPGMRARGTAINSGVKYSETHNQFYTALIILHMLEIQITLFYLLLLLQLYLIF</sequence>
<evidence type="ECO:0000256" key="2">
    <source>
        <dbReference type="SAM" id="Phobius"/>
    </source>
</evidence>
<accession>A0A073HYM3</accession>
<keyword evidence="2" id="KW-0812">Transmembrane</keyword>
<feature type="transmembrane region" description="Helical" evidence="2">
    <location>
        <begin position="119"/>
        <end position="146"/>
    </location>
</feature>
<comment type="caution">
    <text evidence="3">The sequence shown here is derived from an EMBL/GenBank/DDBJ whole genome shotgun (WGS) entry which is preliminary data.</text>
</comment>
<name>A0A073HYM3_9SPIT</name>
<reference evidence="4" key="1">
    <citation type="journal article" date="2014" name="Cell">
        <title>The Architecture of a Scrambled Genome Reveals Massive Levels of Genomic Rearrangement during Development.</title>
        <authorList>
            <person name="Chen X."/>
            <person name="Bracht J.R."/>
            <person name="Goldman A.D."/>
            <person name="Dolzhenko E."/>
            <person name="Clay D.M."/>
            <person name="Swart E.C."/>
            <person name="Perlman D.H."/>
            <person name="Doak T.G."/>
            <person name="Stuart A."/>
            <person name="Amemiya C.T."/>
            <person name="Sebra R.P."/>
            <person name="Landweber L.F."/>
        </authorList>
    </citation>
    <scope>NUCLEOTIDE SEQUENCE [LARGE SCALE GENOMIC DNA]</scope>
    <source>
        <strain evidence="4">JRB310</strain>
    </source>
</reference>